<gene>
    <name evidence="2" type="ORF">QQX10_01600</name>
</gene>
<comment type="caution">
    <text evidence="2">The sequence shown here is derived from an EMBL/GenBank/DDBJ whole genome shotgun (WGS) entry which is preliminary data.</text>
</comment>
<evidence type="ECO:0000313" key="2">
    <source>
        <dbReference type="EMBL" id="MDN4486854.1"/>
    </source>
</evidence>
<dbReference type="RefSeq" id="WP_301144437.1">
    <property type="nucleotide sequence ID" value="NZ_JAUHPX010000001.1"/>
</dbReference>
<dbReference type="PROSITE" id="PS51257">
    <property type="entry name" value="PROKAR_LIPOPROTEIN"/>
    <property type="match status" value="1"/>
</dbReference>
<sequence length="408" mass="42905">MKITRKMAFGTAAGVAAALSLAACSSSAGTTDGSSAGATDAAAADPVKMCVLVADVTSSEALSFRDYYTDYIAGNFPVEFVYSDELADAEAEKTAMEGFIANNCEAVISFASADRPTQLDMAEDAGIYYAVATGALSEEEYETFKDYEYYVGAIGPDAMTEYQAGYDMVKHFTAEGDTEFGIFGGGVPYYLEMHIYRAAGMLAALAEDPTTSYGGATEMGDILGKIYQDGTIKIADFESDVYTLSGYLETWDFDAAWQASMADMIAAGPDAILAVGTGNAILGAAVDGTGIQIGDIDAYTEDNLVAMENGTLGFLAGKFTSINGPIFAATLSAVQGEPYRTAEGSAFALSQGYWEATTAEEFQEIVDADNVDAPVYDVDALSPFVASGASYDEFADFVSKYTFADLVG</sequence>
<keyword evidence="3" id="KW-1185">Reference proteome</keyword>
<evidence type="ECO:0000313" key="3">
    <source>
        <dbReference type="Proteomes" id="UP001172737"/>
    </source>
</evidence>
<evidence type="ECO:0008006" key="4">
    <source>
        <dbReference type="Google" id="ProtNLM"/>
    </source>
</evidence>
<keyword evidence="1" id="KW-0732">Signal</keyword>
<feature type="chain" id="PRO_5043992552" description="Sugar ABC transporter substrate-binding protein" evidence="1">
    <location>
        <begin position="29"/>
        <end position="408"/>
    </location>
</feature>
<name>A0AAW7M0V6_9MICO</name>
<reference evidence="2" key="1">
    <citation type="submission" date="2023-06" db="EMBL/GenBank/DDBJ databases">
        <title>Sysu t00039.</title>
        <authorList>
            <person name="Gao L."/>
            <person name="Fang B.-Z."/>
            <person name="Li W.-J."/>
        </authorList>
    </citation>
    <scope>NUCLEOTIDE SEQUENCE</scope>
    <source>
        <strain evidence="2">SYSU T00039</strain>
    </source>
</reference>
<dbReference type="EMBL" id="JAUHPX010000001">
    <property type="protein sequence ID" value="MDN4486854.1"/>
    <property type="molecule type" value="Genomic_DNA"/>
</dbReference>
<dbReference type="Proteomes" id="UP001172737">
    <property type="component" value="Unassembled WGS sequence"/>
</dbReference>
<accession>A0AAW7M0V6</accession>
<dbReference type="InterPro" id="IPR028082">
    <property type="entry name" value="Peripla_BP_I"/>
</dbReference>
<protein>
    <recommendedName>
        <fullName evidence="4">Sugar ABC transporter substrate-binding protein</fullName>
    </recommendedName>
</protein>
<dbReference type="SUPFAM" id="SSF53822">
    <property type="entry name" value="Periplasmic binding protein-like I"/>
    <property type="match status" value="1"/>
</dbReference>
<feature type="signal peptide" evidence="1">
    <location>
        <begin position="1"/>
        <end position="28"/>
    </location>
</feature>
<evidence type="ECO:0000256" key="1">
    <source>
        <dbReference type="SAM" id="SignalP"/>
    </source>
</evidence>
<organism evidence="2 3">
    <name type="scientific">Demequina lignilytica</name>
    <dbReference type="NCBI Taxonomy" id="3051663"/>
    <lineage>
        <taxon>Bacteria</taxon>
        <taxon>Bacillati</taxon>
        <taxon>Actinomycetota</taxon>
        <taxon>Actinomycetes</taxon>
        <taxon>Micrococcales</taxon>
        <taxon>Demequinaceae</taxon>
        <taxon>Demequina</taxon>
    </lineage>
</organism>
<dbReference type="Gene3D" id="3.40.50.2300">
    <property type="match status" value="1"/>
</dbReference>
<dbReference type="AlphaFoldDB" id="A0AAW7M0V6"/>
<proteinExistence type="predicted"/>